<evidence type="ECO:0000256" key="2">
    <source>
        <dbReference type="ARBA" id="ARBA00023136"/>
    </source>
</evidence>
<name>A0A9Q5X7B8_9BACT</name>
<dbReference type="InterPro" id="IPR036942">
    <property type="entry name" value="Beta-barrel_TonB_sf"/>
</dbReference>
<dbReference type="Gene3D" id="2.60.40.1120">
    <property type="entry name" value="Carboxypeptidase-like, regulatory domain"/>
    <property type="match status" value="1"/>
</dbReference>
<dbReference type="AlphaFoldDB" id="A0A9Q5X7B8"/>
<sequence length="771" mass="86881">MKQIIMTALFMLLPVSILGQQTHQIKGIVKSGDENLPLEFANIVLRTSADSTFITGTNSDEKGRFKLDQVKQDDYQVAISSLGYETAVISVQGLSQNIDLGTIALQSSSYAINEVTVKASAVRSYSDRRIAFPTEQQKLSSTNGINLLGSMMLPRLQVNPITNEVKADEGNIQFCINGIKVEAIDVQALSPKDIIRVEYHDNPGVRYGNVAAVLDYIVKRETTGGSVNLNLSNSPVTSFGNDQVAIRLNHKKSEFGLQYSTRYRDFNASKESVESYIFDNGNQIQRVLTGIPTYVGETTHNTSLNYSLVDPDKYYFNATLRYSLTKESKKAHNTLFEKSTPERLTDVRSGGENTSHLPSLDLYYMRTLKNKQTITANVVGTYINTDMDRFYTETEDGQTLSDVLSYVAGKKYSLIGEGIYEKMFEAGRLSSGIKHSQAWADNTYTGTVGGNTDMRQSETYLFAEFSGKVKKLSYMGGVGVARSWFRQQGEDSYQYYSFRPKISLQYNMTDRMFLRVGGSAGNASPSLSELSAIEQIVDTLQIRRGNPNLTPHMNYNTYLNYEYKKGIFTGGANFYYRYSPDMIMEETLLENDKFIRTYANQKSWQKISGDLNVRFGPIKNILMFNLTGGINHFISEGHTYRHTYTNLYYSAAVMAMYKKFMAMFQIGSRRDNFVGETLNGGENMHLFMLRYNHGKFTAGAGIMLPFSSEYKREEENRNRFASYNTQALSTSASRMLLLTFSWNFDFGRKYKGGSKKLNNTDTDTGIVKGDK</sequence>
<keyword evidence="2" id="KW-0472">Membrane</keyword>
<dbReference type="SUPFAM" id="SSF56935">
    <property type="entry name" value="Porins"/>
    <property type="match status" value="1"/>
</dbReference>
<dbReference type="InterPro" id="IPR041700">
    <property type="entry name" value="OMP_b-brl_3"/>
</dbReference>
<feature type="domain" description="Outer membrane protein beta-barrel" evidence="4">
    <location>
        <begin position="369"/>
        <end position="741"/>
    </location>
</feature>
<comment type="subcellular location">
    <subcellularLocation>
        <location evidence="1">Cell outer membrane</location>
    </subcellularLocation>
</comment>
<comment type="caution">
    <text evidence="5">The sequence shown here is derived from an EMBL/GenBank/DDBJ whole genome shotgun (WGS) entry which is preliminary data.</text>
</comment>
<dbReference type="GO" id="GO:0009279">
    <property type="term" value="C:cell outer membrane"/>
    <property type="evidence" value="ECO:0007669"/>
    <property type="project" value="UniProtKB-SubCell"/>
</dbReference>
<dbReference type="Pfam" id="PF14905">
    <property type="entry name" value="OMP_b-brl_3"/>
    <property type="match status" value="1"/>
</dbReference>
<keyword evidence="5" id="KW-0675">Receptor</keyword>
<dbReference type="EMBL" id="NFIJ01000020">
    <property type="protein sequence ID" value="OUO03650.1"/>
    <property type="molecule type" value="Genomic_DNA"/>
</dbReference>
<evidence type="ECO:0000256" key="3">
    <source>
        <dbReference type="ARBA" id="ARBA00023237"/>
    </source>
</evidence>
<dbReference type="InterPro" id="IPR008969">
    <property type="entry name" value="CarboxyPept-like_regulatory"/>
</dbReference>
<dbReference type="Gene3D" id="2.40.170.20">
    <property type="entry name" value="TonB-dependent receptor, beta-barrel domain"/>
    <property type="match status" value="1"/>
</dbReference>
<dbReference type="Pfam" id="PF13715">
    <property type="entry name" value="CarbopepD_reg_2"/>
    <property type="match status" value="1"/>
</dbReference>
<reference evidence="6" key="1">
    <citation type="submission" date="2017-04" db="EMBL/GenBank/DDBJ databases">
        <title>Function of individual gut microbiota members based on whole genome sequencing of pure cultures obtained from chicken caecum.</title>
        <authorList>
            <person name="Medvecky M."/>
            <person name="Cejkova D."/>
            <person name="Polansky O."/>
            <person name="Karasova D."/>
            <person name="Kubasova T."/>
            <person name="Cizek A."/>
            <person name="Rychlik I."/>
        </authorList>
    </citation>
    <scope>NUCLEOTIDE SEQUENCE [LARGE SCALE GENOMIC DNA]</scope>
    <source>
        <strain evidence="6">An42</strain>
    </source>
</reference>
<evidence type="ECO:0000256" key="1">
    <source>
        <dbReference type="ARBA" id="ARBA00004442"/>
    </source>
</evidence>
<keyword evidence="3" id="KW-0998">Cell outer membrane</keyword>
<gene>
    <name evidence="5" type="ORF">B5F96_14910</name>
</gene>
<dbReference type="Proteomes" id="UP000195975">
    <property type="component" value="Unassembled WGS sequence"/>
</dbReference>
<organism evidence="5 6">
    <name type="scientific">Parabacteroides johnsonii</name>
    <dbReference type="NCBI Taxonomy" id="387661"/>
    <lineage>
        <taxon>Bacteria</taxon>
        <taxon>Pseudomonadati</taxon>
        <taxon>Bacteroidota</taxon>
        <taxon>Bacteroidia</taxon>
        <taxon>Bacteroidales</taxon>
        <taxon>Tannerellaceae</taxon>
        <taxon>Parabacteroides</taxon>
    </lineage>
</organism>
<evidence type="ECO:0000313" key="5">
    <source>
        <dbReference type="EMBL" id="OUO03650.1"/>
    </source>
</evidence>
<dbReference type="SUPFAM" id="SSF49464">
    <property type="entry name" value="Carboxypeptidase regulatory domain-like"/>
    <property type="match status" value="1"/>
</dbReference>
<dbReference type="RefSeq" id="WP_087375650.1">
    <property type="nucleotide sequence ID" value="NZ_CAJLBM010000015.1"/>
</dbReference>
<accession>A0A9Q5X7B8</accession>
<evidence type="ECO:0000313" key="6">
    <source>
        <dbReference type="Proteomes" id="UP000195975"/>
    </source>
</evidence>
<proteinExistence type="predicted"/>
<evidence type="ECO:0000259" key="4">
    <source>
        <dbReference type="Pfam" id="PF14905"/>
    </source>
</evidence>
<protein>
    <submittedName>
        <fullName evidence="5">TonB-dependent receptor</fullName>
    </submittedName>
</protein>